<dbReference type="Proteomes" id="UP000664534">
    <property type="component" value="Unassembled WGS sequence"/>
</dbReference>
<gene>
    <name evidence="3" type="ORF">IMSHALPRED_001241</name>
</gene>
<reference evidence="3" key="1">
    <citation type="submission" date="2021-03" db="EMBL/GenBank/DDBJ databases">
        <authorList>
            <person name="Tagirdzhanova G."/>
        </authorList>
    </citation>
    <scope>NUCLEOTIDE SEQUENCE</scope>
</reference>
<feature type="signal peptide" evidence="2">
    <location>
        <begin position="1"/>
        <end position="16"/>
    </location>
</feature>
<feature type="transmembrane region" description="Helical" evidence="1">
    <location>
        <begin position="146"/>
        <end position="169"/>
    </location>
</feature>
<keyword evidence="1" id="KW-0812">Transmembrane</keyword>
<feature type="transmembrane region" description="Helical" evidence="1">
    <location>
        <begin position="261"/>
        <end position="279"/>
    </location>
</feature>
<keyword evidence="4" id="KW-1185">Reference proteome</keyword>
<dbReference type="PANTHER" id="PTHR35043">
    <property type="entry name" value="TRANSCRIPTION FACTOR DOMAIN-CONTAINING PROTEIN"/>
    <property type="match status" value="1"/>
</dbReference>
<keyword evidence="2" id="KW-0732">Signal</keyword>
<dbReference type="AlphaFoldDB" id="A0A8H3J253"/>
<evidence type="ECO:0000256" key="2">
    <source>
        <dbReference type="SAM" id="SignalP"/>
    </source>
</evidence>
<dbReference type="PANTHER" id="PTHR35043:SF8">
    <property type="entry name" value="DUF4220 DOMAIN-CONTAINING PROTEIN"/>
    <property type="match status" value="1"/>
</dbReference>
<name>A0A8H3J253_9LECA</name>
<evidence type="ECO:0000313" key="4">
    <source>
        <dbReference type="Proteomes" id="UP000664534"/>
    </source>
</evidence>
<feature type="chain" id="PRO_5034803901" evidence="2">
    <location>
        <begin position="17"/>
        <end position="512"/>
    </location>
</feature>
<sequence>MLFTVFFPEVLTGVAAEQWRSACQAVEDFAQLKREWEAALGSGSSSKGIPRTENNLARFQRSPWTMRHAFFADMGGVHLKCPEYPTFPVNSHQLVYLVAHNHIEYPEIKAKAIWDRNKADTFSRILTLVQIIWFMIQAIGRWAQHLALSTFELSCLAFIFCSINTFFFFRHKPRDVETPCLLACNATIAEILAEAGDRPKPYTQTPLDFVKPPVSRTSLIAPFWFGIRVCFDWGKHADELPVQAFGNSTVTPPRGIRVTDIVYGNLFTTAYFGIHLAGWNFTFPTRAEQILWRVSSLTLLGLLIFYLFAIAFGTVMANRLARWLFNDHDATTILGVANLLPRWVAIMVHSPVVVIYALARSYIVVEGFSALRALPIIYVSAVFWKNLFHLRTQHAVNNSRPERLQHRVPAAIRKPFRSGSANPSYGMDSKLPRKLQGIEAITLDLTRAYGRGYVFLPSKEWLRRLKYTVPAVFNILASAEELVKKTDDAFGNPSYICAGRTDEIVNTCPKKR</sequence>
<keyword evidence="1" id="KW-1133">Transmembrane helix</keyword>
<dbReference type="OrthoDB" id="9451547at2759"/>
<accession>A0A8H3J253</accession>
<keyword evidence="1" id="KW-0472">Membrane</keyword>
<feature type="transmembrane region" description="Helical" evidence="1">
    <location>
        <begin position="362"/>
        <end position="384"/>
    </location>
</feature>
<feature type="transmembrane region" description="Helical" evidence="1">
    <location>
        <begin position="333"/>
        <end position="356"/>
    </location>
</feature>
<dbReference type="EMBL" id="CAJPDT010000116">
    <property type="protein sequence ID" value="CAF9939188.1"/>
    <property type="molecule type" value="Genomic_DNA"/>
</dbReference>
<feature type="transmembrane region" description="Helical" evidence="1">
    <location>
        <begin position="121"/>
        <end position="140"/>
    </location>
</feature>
<proteinExistence type="predicted"/>
<organism evidence="3 4">
    <name type="scientific">Imshaugia aleurites</name>
    <dbReference type="NCBI Taxonomy" id="172621"/>
    <lineage>
        <taxon>Eukaryota</taxon>
        <taxon>Fungi</taxon>
        <taxon>Dikarya</taxon>
        <taxon>Ascomycota</taxon>
        <taxon>Pezizomycotina</taxon>
        <taxon>Lecanoromycetes</taxon>
        <taxon>OSLEUM clade</taxon>
        <taxon>Lecanoromycetidae</taxon>
        <taxon>Lecanorales</taxon>
        <taxon>Lecanorineae</taxon>
        <taxon>Parmeliaceae</taxon>
        <taxon>Imshaugia</taxon>
    </lineage>
</organism>
<feature type="transmembrane region" description="Helical" evidence="1">
    <location>
        <begin position="299"/>
        <end position="321"/>
    </location>
</feature>
<evidence type="ECO:0000313" key="3">
    <source>
        <dbReference type="EMBL" id="CAF9939188.1"/>
    </source>
</evidence>
<evidence type="ECO:0000256" key="1">
    <source>
        <dbReference type="SAM" id="Phobius"/>
    </source>
</evidence>
<protein>
    <submittedName>
        <fullName evidence="3">Uncharacterized protein</fullName>
    </submittedName>
</protein>
<comment type="caution">
    <text evidence="3">The sequence shown here is derived from an EMBL/GenBank/DDBJ whole genome shotgun (WGS) entry which is preliminary data.</text>
</comment>